<dbReference type="Gene3D" id="3.40.50.300">
    <property type="entry name" value="P-loop containing nucleotide triphosphate hydrolases"/>
    <property type="match status" value="1"/>
</dbReference>
<dbReference type="PANTHER" id="PTHR39206">
    <property type="entry name" value="SLL8004 PROTEIN"/>
    <property type="match status" value="1"/>
</dbReference>
<keyword evidence="1" id="KW-0547">Nucleotide-binding</keyword>
<feature type="domain" description="Zeta toxin" evidence="3">
    <location>
        <begin position="3"/>
        <end position="141"/>
    </location>
</feature>
<keyword evidence="2" id="KW-0067">ATP-binding</keyword>
<proteinExistence type="predicted"/>
<dbReference type="AlphaFoldDB" id="A0A150XCA6"/>
<dbReference type="GO" id="GO:0005524">
    <property type="term" value="F:ATP binding"/>
    <property type="evidence" value="ECO:0007669"/>
    <property type="project" value="UniProtKB-KW"/>
</dbReference>
<evidence type="ECO:0000313" key="4">
    <source>
        <dbReference type="EMBL" id="KYG76367.1"/>
    </source>
</evidence>
<evidence type="ECO:0000256" key="2">
    <source>
        <dbReference type="ARBA" id="ARBA00022840"/>
    </source>
</evidence>
<name>A0A150XCA6_ROSEK</name>
<dbReference type="GO" id="GO:0016301">
    <property type="term" value="F:kinase activity"/>
    <property type="evidence" value="ECO:0007669"/>
    <property type="project" value="InterPro"/>
</dbReference>
<gene>
    <name evidence="4" type="ORF">MB14_03730</name>
</gene>
<protein>
    <submittedName>
        <fullName evidence="4">Zeta toxin</fullName>
    </submittedName>
</protein>
<evidence type="ECO:0000256" key="1">
    <source>
        <dbReference type="ARBA" id="ARBA00022741"/>
    </source>
</evidence>
<dbReference type="STRING" id="279360.MB14_03730"/>
<dbReference type="RefSeq" id="WP_062591438.1">
    <property type="nucleotide sequence ID" value="NZ_LQZQ01000023.1"/>
</dbReference>
<dbReference type="EMBL" id="LQZQ01000023">
    <property type="protein sequence ID" value="KYG76367.1"/>
    <property type="molecule type" value="Genomic_DNA"/>
</dbReference>
<keyword evidence="5" id="KW-1185">Reference proteome</keyword>
<dbReference type="SUPFAM" id="SSF52540">
    <property type="entry name" value="P-loop containing nucleoside triphosphate hydrolases"/>
    <property type="match status" value="1"/>
</dbReference>
<dbReference type="Proteomes" id="UP000075583">
    <property type="component" value="Unassembled WGS sequence"/>
</dbReference>
<comment type="caution">
    <text evidence="4">The sequence shown here is derived from an EMBL/GenBank/DDBJ whole genome shotgun (WGS) entry which is preliminary data.</text>
</comment>
<accession>A0A150XCA6</accession>
<dbReference type="PANTHER" id="PTHR39206:SF1">
    <property type="entry name" value="SLL8004 PROTEIN"/>
    <property type="match status" value="1"/>
</dbReference>
<reference evidence="4" key="1">
    <citation type="submission" date="2016-01" db="EMBL/GenBank/DDBJ databases">
        <title>Genome sequencing of Roseivirga ehrenbergii KMM 6017.</title>
        <authorList>
            <person name="Selvaratnam C."/>
            <person name="Thevarajoo S."/>
            <person name="Goh K.M."/>
            <person name="Ee R."/>
            <person name="Chan K.-G."/>
            <person name="Chong C.S."/>
        </authorList>
    </citation>
    <scope>NUCLEOTIDE SEQUENCE [LARGE SCALE GENOMIC DNA]</scope>
    <source>
        <strain evidence="4">KMM 6017</strain>
    </source>
</reference>
<organism evidence="4 5">
    <name type="scientific">Roseivirga ehrenbergii (strain DSM 102268 / JCM 13514 / KCTC 12282 / NCIMB 14502 / KMM 6017)</name>
    <dbReference type="NCBI Taxonomy" id="279360"/>
    <lineage>
        <taxon>Bacteria</taxon>
        <taxon>Pseudomonadati</taxon>
        <taxon>Bacteroidota</taxon>
        <taxon>Cytophagia</taxon>
        <taxon>Cytophagales</taxon>
        <taxon>Roseivirgaceae</taxon>
        <taxon>Roseivirga</taxon>
    </lineage>
</organism>
<dbReference type="Pfam" id="PF06414">
    <property type="entry name" value="Zeta_toxin"/>
    <property type="match status" value="1"/>
</dbReference>
<dbReference type="InterPro" id="IPR010488">
    <property type="entry name" value="Zeta_toxin_domain"/>
</dbReference>
<evidence type="ECO:0000259" key="3">
    <source>
        <dbReference type="Pfam" id="PF06414"/>
    </source>
</evidence>
<dbReference type="OrthoDB" id="9791543at2"/>
<dbReference type="InterPro" id="IPR027417">
    <property type="entry name" value="P-loop_NTPase"/>
</dbReference>
<sequence>MKQLYIIAGPNGAGKTTASYTILPEIFDCYEFVNADEIAKGLSPFNPDSVGLQAGRLMLNRIDELVKKEKTFAFETTLSTKSYHSLIKRVKELGYEVILLFLCLNSKELAIRRVKTRVIEGGHNIPTDVIERRYENGLQNLFNRYIPIVDSWILIDNSNEHFDFIAKGSKDEISIINSEKWAELKQKYDGK</sequence>
<evidence type="ECO:0000313" key="5">
    <source>
        <dbReference type="Proteomes" id="UP000075583"/>
    </source>
</evidence>